<keyword evidence="8 9" id="KW-0472">Membrane</keyword>
<reference evidence="12 13" key="1">
    <citation type="submission" date="2023-03" db="EMBL/GenBank/DDBJ databases">
        <title>YIM 133296 draft genome.</title>
        <authorList>
            <person name="Xiong L."/>
        </authorList>
    </citation>
    <scope>NUCLEOTIDE SEQUENCE [LARGE SCALE GENOMIC DNA]</scope>
    <source>
        <strain evidence="12 13">YIM 133296</strain>
    </source>
</reference>
<gene>
    <name evidence="9 12" type="primary">secD</name>
    <name evidence="12" type="ORF">P4R38_18705</name>
</gene>
<dbReference type="InterPro" id="IPR048631">
    <property type="entry name" value="SecD_1st"/>
</dbReference>
<feature type="transmembrane region" description="Helical" evidence="9">
    <location>
        <begin position="445"/>
        <end position="467"/>
    </location>
</feature>
<dbReference type="RefSeq" id="WP_277193475.1">
    <property type="nucleotide sequence ID" value="NZ_JAROAV010000052.1"/>
</dbReference>
<evidence type="ECO:0000256" key="6">
    <source>
        <dbReference type="ARBA" id="ARBA00022989"/>
    </source>
</evidence>
<comment type="subcellular location">
    <subcellularLocation>
        <location evidence="1 9">Cell membrane</location>
        <topology evidence="1 9">Multi-pass membrane protein</topology>
    </subcellularLocation>
</comment>
<evidence type="ECO:0000256" key="5">
    <source>
        <dbReference type="ARBA" id="ARBA00022927"/>
    </source>
</evidence>
<dbReference type="HAMAP" id="MF_01463_B">
    <property type="entry name" value="SecD_B"/>
    <property type="match status" value="1"/>
</dbReference>
<keyword evidence="4 9" id="KW-0812">Transmembrane</keyword>
<accession>A0ABT6CBK6</accession>
<dbReference type="InterPro" id="IPR000731">
    <property type="entry name" value="SSD"/>
</dbReference>
<dbReference type="InterPro" id="IPR055344">
    <property type="entry name" value="SecD_SecF_C_bact"/>
</dbReference>
<feature type="domain" description="SSD" evidence="11">
    <location>
        <begin position="443"/>
        <end position="574"/>
    </location>
</feature>
<dbReference type="InterPro" id="IPR022646">
    <property type="entry name" value="SecD/SecF_CS"/>
</dbReference>
<evidence type="ECO:0000256" key="7">
    <source>
        <dbReference type="ARBA" id="ARBA00023010"/>
    </source>
</evidence>
<dbReference type="Pfam" id="PF21760">
    <property type="entry name" value="SecD_1st"/>
    <property type="match status" value="1"/>
</dbReference>
<dbReference type="InterPro" id="IPR048634">
    <property type="entry name" value="SecD_SecF_C"/>
</dbReference>
<evidence type="ECO:0000313" key="13">
    <source>
        <dbReference type="Proteomes" id="UP001528912"/>
    </source>
</evidence>
<evidence type="ECO:0000313" key="12">
    <source>
        <dbReference type="EMBL" id="MDF8266287.1"/>
    </source>
</evidence>
<evidence type="ECO:0000256" key="9">
    <source>
        <dbReference type="HAMAP-Rule" id="MF_01463"/>
    </source>
</evidence>
<evidence type="ECO:0000256" key="10">
    <source>
        <dbReference type="SAM" id="MobiDB-lite"/>
    </source>
</evidence>
<keyword evidence="13" id="KW-1185">Reference proteome</keyword>
<keyword evidence="2 9" id="KW-0813">Transport</keyword>
<comment type="function">
    <text evidence="9">Part of the Sec protein translocase complex. Interacts with the SecYEG preprotein conducting channel. SecDF uses the proton motive force (PMF) to complete protein translocation after the ATP-dependent function of SecA.</text>
</comment>
<keyword evidence="5 9" id="KW-0653">Protein transport</keyword>
<evidence type="ECO:0000256" key="4">
    <source>
        <dbReference type="ARBA" id="ARBA00022692"/>
    </source>
</evidence>
<name>A0ABT6CBK6_9MICO</name>
<feature type="compositionally biased region" description="Polar residues" evidence="10">
    <location>
        <begin position="136"/>
        <end position="146"/>
    </location>
</feature>
<feature type="region of interest" description="Disordered" evidence="10">
    <location>
        <begin position="136"/>
        <end position="228"/>
    </location>
</feature>
<dbReference type="PROSITE" id="PS50156">
    <property type="entry name" value="SSD"/>
    <property type="match status" value="1"/>
</dbReference>
<proteinExistence type="inferred from homology"/>
<dbReference type="PANTHER" id="PTHR30081:SF1">
    <property type="entry name" value="PROTEIN TRANSLOCASE SUBUNIT SECD"/>
    <property type="match status" value="1"/>
</dbReference>
<dbReference type="InterPro" id="IPR022813">
    <property type="entry name" value="SecD/SecF_arch_bac"/>
</dbReference>
<sequence length="622" mass="65401">MATRNRPSRTNGHPKAVLLTLVALIVALFAGIGATTVLGDAKGQWTPKLGLDLEGGRQITLEPVIGEGSQKINSGQVERAVDIIRKRVDGTGVSEAEVTTLGERNIVVSLPGEPSKEILNSLSRSSALSFRAVIASTRNEPPTRTLPQPPSVPKATASPSASGSTSPSASPTVSSAPSSSSTGANGVYPQAFPAAATPTPTPSMTAGATQSPTTATANKPKNPSDPAWAQQPVSAVWVKGGVVDQGSTYQDLLQEYSCTDNETRLIASNAPAGQPVVMCDQTQQNKFLLGPVEVKGDSITDATSGPETNQQGVQTGGTQINLKFNDAGKKAFGAMTTRLAALQSDADRNRSAIIVDGQVLEALGTREPITNGEAQITGGFTPASGKLLADELKFGALPFSFTQLTNDQISPQLGQDQLQKGLLAGAVGMLLVVLYSLFQYRVLGLVTVASLVISALFTYGLVTFLGYANNFRLTMAGVTGLIVAIGVTADSFIVYFERVRDEVRSGRPLRSAVETGWQRARRTIIISDVVNFLASAVLYILSEANVKAFAFTLGLTTLIDIVVVMMFTHPLLTLLARTKFFGSGHKWSGFDPDRLGAKGVTYAGRGRVTIADRRRAAAGGQI</sequence>
<evidence type="ECO:0000259" key="11">
    <source>
        <dbReference type="PROSITE" id="PS50156"/>
    </source>
</evidence>
<evidence type="ECO:0000256" key="3">
    <source>
        <dbReference type="ARBA" id="ARBA00022475"/>
    </source>
</evidence>
<organism evidence="12 13">
    <name type="scientific">Luteipulveratus flavus</name>
    <dbReference type="NCBI Taxonomy" id="3031728"/>
    <lineage>
        <taxon>Bacteria</taxon>
        <taxon>Bacillati</taxon>
        <taxon>Actinomycetota</taxon>
        <taxon>Actinomycetes</taxon>
        <taxon>Micrococcales</taxon>
        <taxon>Dermacoccaceae</taxon>
        <taxon>Luteipulveratus</taxon>
    </lineage>
</organism>
<feature type="compositionally biased region" description="Low complexity" evidence="10">
    <location>
        <begin position="155"/>
        <end position="209"/>
    </location>
</feature>
<comment type="subunit">
    <text evidence="9">Forms a complex with SecF. Part of the essential Sec protein translocation apparatus which comprises SecA, SecYEG and auxiliary proteins SecDF. Other proteins may also be involved.</text>
</comment>
<dbReference type="PANTHER" id="PTHR30081">
    <property type="entry name" value="PROTEIN-EXPORT MEMBRANE PROTEIN SEC"/>
    <property type="match status" value="1"/>
</dbReference>
<dbReference type="Gene3D" id="3.30.1360.200">
    <property type="match status" value="1"/>
</dbReference>
<dbReference type="Gene3D" id="1.20.1640.10">
    <property type="entry name" value="Multidrug efflux transporter AcrB transmembrane domain"/>
    <property type="match status" value="1"/>
</dbReference>
<comment type="caution">
    <text evidence="12">The sequence shown here is derived from an EMBL/GenBank/DDBJ whole genome shotgun (WGS) entry which is preliminary data.</text>
</comment>
<dbReference type="InterPro" id="IPR005791">
    <property type="entry name" value="SecD"/>
</dbReference>
<feature type="transmembrane region" description="Helical" evidence="9">
    <location>
        <begin position="421"/>
        <end position="438"/>
    </location>
</feature>
<dbReference type="Pfam" id="PF22599">
    <property type="entry name" value="SecDF_P1_head"/>
    <property type="match status" value="1"/>
</dbReference>
<dbReference type="EMBL" id="JAROAV010000052">
    <property type="protein sequence ID" value="MDF8266287.1"/>
    <property type="molecule type" value="Genomic_DNA"/>
</dbReference>
<dbReference type="NCBIfam" id="TIGR00916">
    <property type="entry name" value="2A0604s01"/>
    <property type="match status" value="1"/>
</dbReference>
<keyword evidence="7 9" id="KW-0811">Translocation</keyword>
<evidence type="ECO:0000256" key="1">
    <source>
        <dbReference type="ARBA" id="ARBA00004651"/>
    </source>
</evidence>
<dbReference type="Pfam" id="PF07549">
    <property type="entry name" value="Sec_GG"/>
    <property type="match status" value="1"/>
</dbReference>
<feature type="transmembrane region" description="Helical" evidence="9">
    <location>
        <begin position="524"/>
        <end position="542"/>
    </location>
</feature>
<keyword evidence="3 9" id="KW-1003">Cell membrane</keyword>
<dbReference type="Proteomes" id="UP001528912">
    <property type="component" value="Unassembled WGS sequence"/>
</dbReference>
<evidence type="ECO:0000256" key="8">
    <source>
        <dbReference type="ARBA" id="ARBA00023136"/>
    </source>
</evidence>
<dbReference type="Pfam" id="PF02355">
    <property type="entry name" value="SecD_SecF_C"/>
    <property type="match status" value="1"/>
</dbReference>
<protein>
    <recommendedName>
        <fullName evidence="9">Protein translocase subunit SecD</fullName>
    </recommendedName>
</protein>
<dbReference type="NCBIfam" id="TIGR01129">
    <property type="entry name" value="secD"/>
    <property type="match status" value="1"/>
</dbReference>
<evidence type="ECO:0000256" key="2">
    <source>
        <dbReference type="ARBA" id="ARBA00022448"/>
    </source>
</evidence>
<feature type="transmembrane region" description="Helical" evidence="9">
    <location>
        <begin position="473"/>
        <end position="496"/>
    </location>
</feature>
<comment type="caution">
    <text evidence="9">Lacks conserved residue(s) required for the propagation of feature annotation.</text>
</comment>
<keyword evidence="6 9" id="KW-1133">Transmembrane helix</keyword>
<feature type="transmembrane region" description="Helical" evidence="9">
    <location>
        <begin position="548"/>
        <end position="576"/>
    </location>
</feature>
<dbReference type="Gene3D" id="3.30.70.3220">
    <property type="match status" value="1"/>
</dbReference>
<comment type="similarity">
    <text evidence="9">Belongs to the SecD/SecF family. SecD subfamily.</text>
</comment>
<dbReference type="InterPro" id="IPR054384">
    <property type="entry name" value="SecDF_P1_head"/>
</dbReference>
<dbReference type="SUPFAM" id="SSF82866">
    <property type="entry name" value="Multidrug efflux transporter AcrB transmembrane domain"/>
    <property type="match status" value="1"/>
</dbReference>
<feature type="compositionally biased region" description="Polar residues" evidence="10">
    <location>
        <begin position="210"/>
        <end position="221"/>
    </location>
</feature>